<keyword evidence="7" id="KW-1185">Reference proteome</keyword>
<dbReference type="AlphaFoldDB" id="A0A6I3JG12"/>
<sequence length="158" mass="16527">MRVISSPNRLFRAVATAEAITWAGLIGGMILKYGTDTTEVGVQVFGPIHGAVFIAYCVTTVVVAIDQRWSTGRLLGGLASAVPPFLTLWFERYAGKHGLLADSWRLRSASASASASAPTGLERPVGWLLRNPARGLVTALVAVVALFGIALVAGPPVG</sequence>
<dbReference type="EMBL" id="WLCI01000018">
    <property type="protein sequence ID" value="MTB96893.1"/>
    <property type="molecule type" value="Genomic_DNA"/>
</dbReference>
<evidence type="ECO:0000256" key="4">
    <source>
        <dbReference type="ARBA" id="ARBA00022989"/>
    </source>
</evidence>
<gene>
    <name evidence="6" type="ORF">GGQ22_17595</name>
</gene>
<evidence type="ECO:0000256" key="1">
    <source>
        <dbReference type="ARBA" id="ARBA00004651"/>
    </source>
</evidence>
<name>A0A6I3JG12_9ACTN</name>
<keyword evidence="5" id="KW-0472">Membrane</keyword>
<comment type="subcellular location">
    <subcellularLocation>
        <location evidence="1">Cell membrane</location>
        <topology evidence="1">Multi-pass membrane protein</topology>
    </subcellularLocation>
</comment>
<proteinExistence type="predicted"/>
<keyword evidence="4" id="KW-1133">Transmembrane helix</keyword>
<reference evidence="6 7" key="1">
    <citation type="submission" date="2019-10" db="EMBL/GenBank/DDBJ databases">
        <title>Nocardioides novel species isolated from the excrement of Marmot.</title>
        <authorList>
            <person name="Zhang G."/>
        </authorList>
    </citation>
    <scope>NUCLEOTIDE SEQUENCE [LARGE SCALE GENOMIC DNA]</scope>
    <source>
        <strain evidence="7">zg-579</strain>
    </source>
</reference>
<dbReference type="PANTHER" id="PTHR40077">
    <property type="entry name" value="MEMBRANE PROTEIN-RELATED"/>
    <property type="match status" value="1"/>
</dbReference>
<dbReference type="Pfam" id="PF12823">
    <property type="entry name" value="DUF3817"/>
    <property type="match status" value="1"/>
</dbReference>
<evidence type="ECO:0000256" key="2">
    <source>
        <dbReference type="ARBA" id="ARBA00022475"/>
    </source>
</evidence>
<accession>A0A6I3JG12</accession>
<dbReference type="PANTHER" id="PTHR40077:SF1">
    <property type="entry name" value="MEMBRANE PROTEIN"/>
    <property type="match status" value="1"/>
</dbReference>
<dbReference type="GO" id="GO:0005886">
    <property type="term" value="C:plasma membrane"/>
    <property type="evidence" value="ECO:0007669"/>
    <property type="project" value="UniProtKB-SubCell"/>
</dbReference>
<comment type="caution">
    <text evidence="6">The sequence shown here is derived from an EMBL/GenBank/DDBJ whole genome shotgun (WGS) entry which is preliminary data.</text>
</comment>
<dbReference type="InterPro" id="IPR023845">
    <property type="entry name" value="DUF3817_TM"/>
</dbReference>
<organism evidence="6 7">
    <name type="scientific">Nocardioides marmotae</name>
    <dbReference type="NCBI Taxonomy" id="2663857"/>
    <lineage>
        <taxon>Bacteria</taxon>
        <taxon>Bacillati</taxon>
        <taxon>Actinomycetota</taxon>
        <taxon>Actinomycetes</taxon>
        <taxon>Propionibacteriales</taxon>
        <taxon>Nocardioidaceae</taxon>
        <taxon>Nocardioides</taxon>
    </lineage>
</organism>
<keyword evidence="2" id="KW-1003">Cell membrane</keyword>
<protein>
    <submittedName>
        <fullName evidence="6">DUF3817 domain-containing protein</fullName>
    </submittedName>
</protein>
<evidence type="ECO:0000313" key="6">
    <source>
        <dbReference type="EMBL" id="MTB96893.1"/>
    </source>
</evidence>
<dbReference type="Proteomes" id="UP000433406">
    <property type="component" value="Unassembled WGS sequence"/>
</dbReference>
<evidence type="ECO:0000256" key="5">
    <source>
        <dbReference type="ARBA" id="ARBA00023136"/>
    </source>
</evidence>
<evidence type="ECO:0000256" key="3">
    <source>
        <dbReference type="ARBA" id="ARBA00022692"/>
    </source>
</evidence>
<keyword evidence="3" id="KW-0812">Transmembrane</keyword>
<evidence type="ECO:0000313" key="7">
    <source>
        <dbReference type="Proteomes" id="UP000433406"/>
    </source>
</evidence>
<dbReference type="NCBIfam" id="TIGR03954">
    <property type="entry name" value="integ_memb_HG"/>
    <property type="match status" value="1"/>
</dbReference>